<dbReference type="CDD" id="cd12162">
    <property type="entry name" value="2-Hacid_dh_4"/>
    <property type="match status" value="1"/>
</dbReference>
<feature type="domain" description="D-isomer specific 2-hydroxyacid dehydrogenase NAD-binding" evidence="6">
    <location>
        <begin position="107"/>
        <end position="287"/>
    </location>
</feature>
<reference evidence="7 8" key="1">
    <citation type="submission" date="2022-12" db="EMBL/GenBank/DDBJ databases">
        <title>Polyphasic characterization of Geotalea uranireducens NIT-SL11 newly isolated from a complex of sewage sludge and microbially reduced graphene oxide.</title>
        <authorList>
            <person name="Xie L."/>
            <person name="Yoshida N."/>
            <person name="Meng L."/>
        </authorList>
    </citation>
    <scope>NUCLEOTIDE SEQUENCE [LARGE SCALE GENOMIC DNA]</scope>
    <source>
        <strain evidence="7 8">NIT-SL11</strain>
    </source>
</reference>
<name>A0ABN6VVT6_9BACT</name>
<dbReference type="SUPFAM" id="SSF51735">
    <property type="entry name" value="NAD(P)-binding Rossmann-fold domains"/>
    <property type="match status" value="1"/>
</dbReference>
<dbReference type="Pfam" id="PF02826">
    <property type="entry name" value="2-Hacid_dh_C"/>
    <property type="match status" value="1"/>
</dbReference>
<evidence type="ECO:0000256" key="4">
    <source>
        <dbReference type="RuleBase" id="RU003719"/>
    </source>
</evidence>
<dbReference type="Proteomes" id="UP001317705">
    <property type="component" value="Chromosome"/>
</dbReference>
<keyword evidence="2 4" id="KW-0560">Oxidoreductase</keyword>
<dbReference type="InterPro" id="IPR050418">
    <property type="entry name" value="D-iso_2-hydroxyacid_DH_PdxB"/>
</dbReference>
<evidence type="ECO:0000313" key="7">
    <source>
        <dbReference type="EMBL" id="BDV44478.1"/>
    </source>
</evidence>
<dbReference type="InterPro" id="IPR029753">
    <property type="entry name" value="D-isomer_DH_CS"/>
</dbReference>
<keyword evidence="8" id="KW-1185">Reference proteome</keyword>
<dbReference type="InterPro" id="IPR006139">
    <property type="entry name" value="D-isomer_2_OHA_DH_cat_dom"/>
</dbReference>
<accession>A0ABN6VVT6</accession>
<evidence type="ECO:0000259" key="5">
    <source>
        <dbReference type="Pfam" id="PF00389"/>
    </source>
</evidence>
<dbReference type="Gene3D" id="3.40.50.720">
    <property type="entry name" value="NAD(P)-binding Rossmann-like Domain"/>
    <property type="match status" value="2"/>
</dbReference>
<dbReference type="PANTHER" id="PTHR43761">
    <property type="entry name" value="D-ISOMER SPECIFIC 2-HYDROXYACID DEHYDROGENASE FAMILY PROTEIN (AFU_ORTHOLOGUE AFUA_1G13630)"/>
    <property type="match status" value="1"/>
</dbReference>
<organism evidence="7 8">
    <name type="scientific">Geotalea uraniireducens</name>
    <dbReference type="NCBI Taxonomy" id="351604"/>
    <lineage>
        <taxon>Bacteria</taxon>
        <taxon>Pseudomonadati</taxon>
        <taxon>Thermodesulfobacteriota</taxon>
        <taxon>Desulfuromonadia</taxon>
        <taxon>Geobacterales</taxon>
        <taxon>Geobacteraceae</taxon>
        <taxon>Geotalea</taxon>
    </lineage>
</organism>
<dbReference type="SUPFAM" id="SSF52283">
    <property type="entry name" value="Formate/glycerate dehydrogenase catalytic domain-like"/>
    <property type="match status" value="1"/>
</dbReference>
<evidence type="ECO:0000256" key="2">
    <source>
        <dbReference type="ARBA" id="ARBA00023002"/>
    </source>
</evidence>
<dbReference type="EMBL" id="AP027151">
    <property type="protein sequence ID" value="BDV44478.1"/>
    <property type="molecule type" value="Genomic_DNA"/>
</dbReference>
<dbReference type="InterPro" id="IPR006140">
    <property type="entry name" value="D-isomer_DH_NAD-bd"/>
</dbReference>
<dbReference type="RefSeq" id="WP_282000577.1">
    <property type="nucleotide sequence ID" value="NZ_AP027151.1"/>
</dbReference>
<evidence type="ECO:0000313" key="8">
    <source>
        <dbReference type="Proteomes" id="UP001317705"/>
    </source>
</evidence>
<comment type="similarity">
    <text evidence="1 4">Belongs to the D-isomer specific 2-hydroxyacid dehydrogenase family.</text>
</comment>
<dbReference type="InterPro" id="IPR036291">
    <property type="entry name" value="NAD(P)-bd_dom_sf"/>
</dbReference>
<evidence type="ECO:0000256" key="1">
    <source>
        <dbReference type="ARBA" id="ARBA00005854"/>
    </source>
</evidence>
<evidence type="ECO:0000256" key="3">
    <source>
        <dbReference type="ARBA" id="ARBA00023027"/>
    </source>
</evidence>
<dbReference type="PROSITE" id="PS00671">
    <property type="entry name" value="D_2_HYDROXYACID_DH_3"/>
    <property type="match status" value="1"/>
</dbReference>
<sequence length="328" mass="34558">MKIVVLDGHTVNPGDNPWDELAAFGTLAVFDRSAPDQVVARAGEAEIVLANKTLLPAETLAQLPRLRLIVELATGFDNIDVAFAGRHGIPVANVPVYGAASVAQHTFALILELCNRVGEHDRAVKTGAWIKAPDFSFTTAPLVELAGRRLGIVGFGEIGRRVAAIAHAFGMEVLAYNPRPKEALSGVPVTWTSLEELFAAADIVSLHCPLTAENRGFVARPLLKTMKRDAFLINTARGALVNERDLAAALGEGQLAGAAVDVVDGEPMLPANPLLAVPSCIITPHIAWASLAARRRLLAGAVGNVAAFLAGAPSNVVNRQYLSGSRAL</sequence>
<gene>
    <name evidence="7" type="primary">hprA</name>
    <name evidence="7" type="ORF">GURASL_34010</name>
</gene>
<dbReference type="Pfam" id="PF00389">
    <property type="entry name" value="2-Hacid_dh"/>
    <property type="match status" value="1"/>
</dbReference>
<dbReference type="PANTHER" id="PTHR43761:SF1">
    <property type="entry name" value="D-ISOMER SPECIFIC 2-HYDROXYACID DEHYDROGENASE CATALYTIC DOMAIN-CONTAINING PROTEIN-RELATED"/>
    <property type="match status" value="1"/>
</dbReference>
<feature type="domain" description="D-isomer specific 2-hydroxyacid dehydrogenase catalytic" evidence="5">
    <location>
        <begin position="21"/>
        <end position="318"/>
    </location>
</feature>
<proteinExistence type="inferred from homology"/>
<keyword evidence="3" id="KW-0520">NAD</keyword>
<evidence type="ECO:0000259" key="6">
    <source>
        <dbReference type="Pfam" id="PF02826"/>
    </source>
</evidence>
<protein>
    <submittedName>
        <fullName evidence="7">Hydroxypyruvate reductase</fullName>
    </submittedName>
</protein>